<gene>
    <name evidence="1" type="ORF">SLNWT_7141</name>
</gene>
<protein>
    <submittedName>
        <fullName evidence="1">Uncharacterized protein</fullName>
    </submittedName>
</protein>
<evidence type="ECO:0000313" key="1">
    <source>
        <dbReference type="EMBL" id="AJE87517.1"/>
    </source>
</evidence>
<organism evidence="1 2">
    <name type="scientific">Streptomyces albus (strain ATCC 21838 / DSM 41398 / FERM P-419 / JCM 4703 / NBRC 107858)</name>
    <dbReference type="NCBI Taxonomy" id="1081613"/>
    <lineage>
        <taxon>Bacteria</taxon>
        <taxon>Bacillati</taxon>
        <taxon>Actinomycetota</taxon>
        <taxon>Actinomycetes</taxon>
        <taxon>Kitasatosporales</taxon>
        <taxon>Streptomycetaceae</taxon>
        <taxon>Streptomyces</taxon>
    </lineage>
</organism>
<accession>A0A0B5FAM2</accession>
<keyword evidence="2" id="KW-1185">Reference proteome</keyword>
<evidence type="ECO:0000313" key="2">
    <source>
        <dbReference type="Proteomes" id="UP000031523"/>
    </source>
</evidence>
<dbReference type="KEGG" id="sals:SLNWT_7141"/>
<proteinExistence type="predicted"/>
<sequence length="54" mass="5766">MPALRVAFVMYVAAHALLHDAGLLTGADGILLTIHTLNPTHRVGSGWETCLLLN</sequence>
<dbReference type="Proteomes" id="UP000031523">
    <property type="component" value="Chromosome"/>
</dbReference>
<dbReference type="AlphaFoldDB" id="A0A0B5FAM2"/>
<reference evidence="1 2" key="1">
    <citation type="submission" date="2015-01" db="EMBL/GenBank/DDBJ databases">
        <title>Enhanced salinomycin production by adjusting the supply of polyketide extender units in Streptomyce albus DSM 41398.</title>
        <authorList>
            <person name="Lu C."/>
        </authorList>
    </citation>
    <scope>NUCLEOTIDE SEQUENCE [LARGE SCALE GENOMIC DNA]</scope>
    <source>
        <strain evidence="2">ATCC 21838 / DSM 41398 / FERM P-419 / JCM 4703 / NBRC 107858</strain>
    </source>
</reference>
<name>A0A0B5FAM2_STRA4</name>
<dbReference type="EMBL" id="CP010519">
    <property type="protein sequence ID" value="AJE87517.1"/>
    <property type="molecule type" value="Genomic_DNA"/>
</dbReference>